<dbReference type="PANTHER" id="PTHR45712">
    <property type="entry name" value="AGAP008170-PA"/>
    <property type="match status" value="1"/>
</dbReference>
<keyword evidence="4" id="KW-0472">Membrane</keyword>
<dbReference type="SUPFAM" id="SSF52058">
    <property type="entry name" value="L domain-like"/>
    <property type="match status" value="2"/>
</dbReference>
<dbReference type="EMBL" id="JAHFZB010000019">
    <property type="protein sequence ID" value="KAK6478447.1"/>
    <property type="molecule type" value="Genomic_DNA"/>
</dbReference>
<protein>
    <submittedName>
        <fullName evidence="5">Transforming growth factor beta activator LRRC33</fullName>
    </submittedName>
</protein>
<proteinExistence type="predicted"/>
<evidence type="ECO:0000256" key="3">
    <source>
        <dbReference type="SAM" id="MobiDB-lite"/>
    </source>
</evidence>
<dbReference type="Gene3D" id="3.80.10.10">
    <property type="entry name" value="Ribonuclease Inhibitor"/>
    <property type="match status" value="5"/>
</dbReference>
<dbReference type="PIRSF" id="PIRSF037595">
    <property type="entry name" value="Toll-like_receptor"/>
    <property type="match status" value="1"/>
</dbReference>
<dbReference type="Pfam" id="PF00560">
    <property type="entry name" value="LRR_1"/>
    <property type="match status" value="2"/>
</dbReference>
<evidence type="ECO:0000313" key="5">
    <source>
        <dbReference type="EMBL" id="KAK6478447.1"/>
    </source>
</evidence>
<keyword evidence="2" id="KW-0677">Repeat</keyword>
<feature type="transmembrane region" description="Helical" evidence="4">
    <location>
        <begin position="680"/>
        <end position="705"/>
    </location>
</feature>
<feature type="compositionally biased region" description="Polar residues" evidence="3">
    <location>
        <begin position="1"/>
        <end position="17"/>
    </location>
</feature>
<accession>A0ABR0Z0T0</accession>
<evidence type="ECO:0000256" key="4">
    <source>
        <dbReference type="SAM" id="Phobius"/>
    </source>
</evidence>
<evidence type="ECO:0000256" key="1">
    <source>
        <dbReference type="ARBA" id="ARBA00022614"/>
    </source>
</evidence>
<keyword evidence="4" id="KW-1133">Transmembrane helix</keyword>
<organism evidence="5 6">
    <name type="scientific">Huso huso</name>
    <name type="common">Beluga</name>
    <name type="synonym">Acipenser huso</name>
    <dbReference type="NCBI Taxonomy" id="61971"/>
    <lineage>
        <taxon>Eukaryota</taxon>
        <taxon>Metazoa</taxon>
        <taxon>Chordata</taxon>
        <taxon>Craniata</taxon>
        <taxon>Vertebrata</taxon>
        <taxon>Euteleostomi</taxon>
        <taxon>Actinopterygii</taxon>
        <taxon>Chondrostei</taxon>
        <taxon>Acipenseriformes</taxon>
        <taxon>Acipenseridae</taxon>
        <taxon>Huso</taxon>
    </lineage>
</organism>
<dbReference type="InterPro" id="IPR017241">
    <property type="entry name" value="Toll-like_receptor"/>
</dbReference>
<dbReference type="InterPro" id="IPR050333">
    <property type="entry name" value="SLRP"/>
</dbReference>
<keyword evidence="6" id="KW-1185">Reference proteome</keyword>
<dbReference type="PANTHER" id="PTHR45712:SF22">
    <property type="entry name" value="INSULIN-LIKE GROWTH FACTOR-BINDING PROTEIN COMPLEX ACID LABILE SUBUNIT"/>
    <property type="match status" value="1"/>
</dbReference>
<dbReference type="InterPro" id="IPR003591">
    <property type="entry name" value="Leu-rich_rpt_typical-subtyp"/>
</dbReference>
<sequence>MVQGGSVSVSKEGNPSRRSGRQAGESRNGGTETQVQKAAKMQVLVCLVCLYALSVIQPRPCSVSASAFRHHAFCMLDQSTAWYSGCNLVSVPTDLPENLQKLHLDRNRIRLLWNSSLTRYTHLQTLSCTHNTMETIQAGVFSSTPLLESLSLASNLLHSNYHELGRALRFLPALKSLDLSENLLAEDMVSSILQNLTTLESLTLSGNLLMRLDTSIFSGLHQLQELNLERNMLYEIEDGAFENLKKLRRLNVAFNHLPCIVDFHLTQLEVLNASHNVIEWFLSYQHQEQEFQLETLDLSDNKMFFFPLLPNRSRIRTLLLAENQINFYGRQLDNSSSGQPAVVQFVNLDGSVRNITATYLWDETLHSDVSSLELLDMSENSLRYLPQGFLSRMTSLSRLRLAHNCLESMYLAPVEIPDSLMELDLSHNLLSELQLNRSFGNLLPNLKFFNLSSNDLQQIPSWTFSALQNIASIDLSSNKIEICSSQGDSHCVVLSSIFSLRHLYLSDCDLQMISPQALEGSPITHLELSKNPRFIVRRTTFLSLSRTLEHLGLGNTNLSDMDFSPFQSLRSLDISGNALNQLPTSLLGLSLRTLNLRDNKLSTIPPGQARVLGQKIQSLLLGGNLFNCCQLDWWTIFREMDNVRIEDQAEVKCHLSTLVDHISQMKQLASTHCRKKAEMIWPYILLFLPLCLILLGLCLVFILSFNPKLIPRFIKQRCRRSTSY</sequence>
<dbReference type="InterPro" id="IPR032675">
    <property type="entry name" value="LRR_dom_sf"/>
</dbReference>
<evidence type="ECO:0000256" key="2">
    <source>
        <dbReference type="ARBA" id="ARBA00022737"/>
    </source>
</evidence>
<gene>
    <name evidence="5" type="ORF">HHUSO_G20764</name>
</gene>
<dbReference type="InterPro" id="IPR001611">
    <property type="entry name" value="Leu-rich_rpt"/>
</dbReference>
<dbReference type="Proteomes" id="UP001369086">
    <property type="component" value="Unassembled WGS sequence"/>
</dbReference>
<feature type="region of interest" description="Disordered" evidence="3">
    <location>
        <begin position="1"/>
        <end position="34"/>
    </location>
</feature>
<evidence type="ECO:0000313" key="6">
    <source>
        <dbReference type="Proteomes" id="UP001369086"/>
    </source>
</evidence>
<dbReference type="PROSITE" id="PS51450">
    <property type="entry name" value="LRR"/>
    <property type="match status" value="3"/>
</dbReference>
<reference evidence="5 6" key="1">
    <citation type="submission" date="2021-05" db="EMBL/GenBank/DDBJ databases">
        <authorList>
            <person name="Zahm M."/>
            <person name="Klopp C."/>
            <person name="Cabau C."/>
            <person name="Kuhl H."/>
            <person name="Suciu R."/>
            <person name="Ciorpac M."/>
            <person name="Holostenco D."/>
            <person name="Gessner J."/>
            <person name="Wuertz S."/>
            <person name="Hohne C."/>
            <person name="Stock M."/>
            <person name="Gislard M."/>
            <person name="Lluch J."/>
            <person name="Milhes M."/>
            <person name="Lampietro C."/>
            <person name="Lopez Roques C."/>
            <person name="Donnadieu C."/>
            <person name="Du K."/>
            <person name="Schartl M."/>
            <person name="Guiguen Y."/>
        </authorList>
    </citation>
    <scope>NUCLEOTIDE SEQUENCE [LARGE SCALE GENOMIC DNA]</scope>
    <source>
        <strain evidence="5">Hh-F2</strain>
        <tissue evidence="5">Blood</tissue>
    </source>
</reference>
<comment type="caution">
    <text evidence="5">The sequence shown here is derived from an EMBL/GenBank/DDBJ whole genome shotgun (WGS) entry which is preliminary data.</text>
</comment>
<keyword evidence="1" id="KW-0433">Leucine-rich repeat</keyword>
<name>A0ABR0Z0T0_HUSHU</name>
<dbReference type="SMART" id="SM00369">
    <property type="entry name" value="LRR_TYP"/>
    <property type="match status" value="11"/>
</dbReference>
<dbReference type="Pfam" id="PF13855">
    <property type="entry name" value="LRR_8"/>
    <property type="match status" value="3"/>
</dbReference>
<keyword evidence="4" id="KW-0812">Transmembrane</keyword>